<keyword evidence="33" id="KW-1185">Reference proteome</keyword>
<dbReference type="SUPFAM" id="SSF48726">
    <property type="entry name" value="Immunoglobulin"/>
    <property type="match status" value="2"/>
</dbReference>
<dbReference type="InterPro" id="IPR011009">
    <property type="entry name" value="Kinase-like_dom_sf"/>
</dbReference>
<dbReference type="GO" id="GO:0046872">
    <property type="term" value="F:metal ion binding"/>
    <property type="evidence" value="ECO:0007669"/>
    <property type="project" value="UniProtKB-KW"/>
</dbReference>
<evidence type="ECO:0000256" key="2">
    <source>
        <dbReference type="ARBA" id="ARBA00006692"/>
    </source>
</evidence>
<evidence type="ECO:0000256" key="27">
    <source>
        <dbReference type="SAM" id="MobiDB-lite"/>
    </source>
</evidence>
<evidence type="ECO:0000256" key="19">
    <source>
        <dbReference type="ARBA" id="ARBA00023180"/>
    </source>
</evidence>
<feature type="compositionally biased region" description="Gly residues" evidence="27">
    <location>
        <begin position="819"/>
        <end position="833"/>
    </location>
</feature>
<dbReference type="AlphaFoldDB" id="L9JC22"/>
<evidence type="ECO:0000256" key="11">
    <source>
        <dbReference type="ARBA" id="ARBA00022777"/>
    </source>
</evidence>
<feature type="active site" description="Proton acceptor" evidence="23">
    <location>
        <position position="647"/>
    </location>
</feature>
<reference evidence="33" key="1">
    <citation type="submission" date="2012-07" db="EMBL/GenBank/DDBJ databases">
        <title>Genome of the Chinese tree shrew, a rising model animal genetically related to primates.</title>
        <authorList>
            <person name="Zhang G."/>
            <person name="Fan Y."/>
            <person name="Yao Y."/>
            <person name="Huang Z."/>
        </authorList>
    </citation>
    <scope>NUCLEOTIDE SEQUENCE [LARGE SCALE GENOMIC DNA]</scope>
</reference>
<dbReference type="InterPro" id="IPR013783">
    <property type="entry name" value="Ig-like_fold"/>
</dbReference>
<dbReference type="FunFam" id="3.30.200.20:FF:000111">
    <property type="entry name" value="Tyrosine-protein kinase receptor TYRO3"/>
    <property type="match status" value="1"/>
</dbReference>
<sequence length="886" mass="96395">MGAPVKLTVSQGQPVKLNCSVEGMEEPEIQWVKDGAVVQSVDQLYIPVSEHHWIGFLSLKSVERSDAGRYWCQVEDGGETEISQPVWLTVEGVPFFTVEPKDLAVPPNAPFQLSCEAVGPPEPVTIIWWRGGTKVGGPAPSPSVLNVTGVTQSTVFTCEAHNLKGLASSRTATVRLQALPAAPFNVTVTKLSSSNASVAWVPGADGRALLQSCTVQVTQAPGGWEVLAVVVPVPPFTCLLRDLAPATNYSLRVRCANALGPSPYADWVPFQTKGLAPASAPQNLHAIHTDSGLILEWEEVIPEGPLEGPLGPYKLSWVQDNGTQCPQAPMFLAGPFSALRPQLEALPSGSVWGGGRFSRLQDELTVEGTRANLTDWDPQKDLMVRVCVCSAVGCGPWSQPLVISSHDHAGQQGPPHSRTSWVPVVLGVLTALVTAAALALILLRKRRKETRFGQAFDSVMARGEPAVHFRAARSFNRERPERIEATLDSLGISDELKDKLQDVLIPEQQFTLGRMLGKGEFGSVREAQLKQEDGSFVKVAVKMLKADIIASSDIEEFLREAACMKEFDHPHVAKLVGVSLRSRAKGRLPIPMVILPFMKHGDLHAFLLASRMGENPFHLPLQILIRFMVDIACGMEYLSSRNFIHRDLAARNCMLAEDMTVCVADFGLSRKIYSGDYYRQGCASKLPVKWLALESLADNLYTVHSDVWAFGVTMWEIMTRGQTPYAGIENAEIYNYLISGNRLKQPPECMEDVYELMYQCWSADPKQRPSFTCLRMELENILGQLSVLSSSRDPLYINIERAEESPDGGSLELPSGDQPSGGAGEGSGLGAVGGTPSDYRYILSPGGLAERPAQPEQQPESPLNESCCCSKGYCPTVAVSPQAEGT</sequence>
<dbReference type="GO" id="GO:0016477">
    <property type="term" value="P:cell migration"/>
    <property type="evidence" value="ECO:0007669"/>
    <property type="project" value="TreeGrafter"/>
</dbReference>
<dbReference type="SUPFAM" id="SSF56112">
    <property type="entry name" value="Protein kinase-like (PK-like)"/>
    <property type="match status" value="1"/>
</dbReference>
<dbReference type="InterPro" id="IPR000719">
    <property type="entry name" value="Prot_kinase_dom"/>
</dbReference>
<evidence type="ECO:0000256" key="28">
    <source>
        <dbReference type="SAM" id="Phobius"/>
    </source>
</evidence>
<dbReference type="InterPro" id="IPR001245">
    <property type="entry name" value="Ser-Thr/Tyr_kinase_cat_dom"/>
</dbReference>
<dbReference type="GO" id="GO:0007399">
    <property type="term" value="P:nervous system development"/>
    <property type="evidence" value="ECO:0007669"/>
    <property type="project" value="TreeGrafter"/>
</dbReference>
<dbReference type="PROSITE" id="PS50011">
    <property type="entry name" value="PROTEIN_KINASE_DOM"/>
    <property type="match status" value="1"/>
</dbReference>
<keyword evidence="6" id="KW-0808">Transferase</keyword>
<keyword evidence="7 28" id="KW-0812">Transmembrane</keyword>
<dbReference type="InterPro" id="IPR020635">
    <property type="entry name" value="Tyr_kinase_cat_dom"/>
</dbReference>
<organism evidence="32 33">
    <name type="scientific">Tupaia chinensis</name>
    <name type="common">Chinese tree shrew</name>
    <name type="synonym">Tupaia belangeri chinensis</name>
    <dbReference type="NCBI Taxonomy" id="246437"/>
    <lineage>
        <taxon>Eukaryota</taxon>
        <taxon>Metazoa</taxon>
        <taxon>Chordata</taxon>
        <taxon>Craniata</taxon>
        <taxon>Vertebrata</taxon>
        <taxon>Euteleostomi</taxon>
        <taxon>Mammalia</taxon>
        <taxon>Eutheria</taxon>
        <taxon>Euarchontoglires</taxon>
        <taxon>Scandentia</taxon>
        <taxon>Tupaiidae</taxon>
        <taxon>Tupaia</taxon>
    </lineage>
</organism>
<evidence type="ECO:0000256" key="12">
    <source>
        <dbReference type="ARBA" id="ARBA00022840"/>
    </source>
</evidence>
<evidence type="ECO:0000256" key="10">
    <source>
        <dbReference type="ARBA" id="ARBA00022741"/>
    </source>
</evidence>
<keyword evidence="10 24" id="KW-0547">Nucleotide-binding</keyword>
<evidence type="ECO:0000259" key="31">
    <source>
        <dbReference type="PROSITE" id="PS50853"/>
    </source>
</evidence>
<dbReference type="PRINTS" id="PR00109">
    <property type="entry name" value="TYRKINASE"/>
</dbReference>
<evidence type="ECO:0000256" key="23">
    <source>
        <dbReference type="PIRSR" id="PIRSR000615-1"/>
    </source>
</evidence>
<protein>
    <recommendedName>
        <fullName evidence="21">Tyrosine-protein kinase receptor TYRO3</fullName>
        <ecNumber evidence="3">2.7.10.1</ecNumber>
    </recommendedName>
</protein>
<comment type="similarity">
    <text evidence="2">Belongs to the protein kinase superfamily. CAMK Ser/Thr protein kinase family.</text>
</comment>
<dbReference type="InterPro" id="IPR017441">
    <property type="entry name" value="Protein_kinase_ATP_BS"/>
</dbReference>
<evidence type="ECO:0000259" key="30">
    <source>
        <dbReference type="PROSITE" id="PS50835"/>
    </source>
</evidence>
<feature type="domain" description="Ig-like" evidence="30">
    <location>
        <begin position="94"/>
        <end position="175"/>
    </location>
</feature>
<dbReference type="InterPro" id="IPR003961">
    <property type="entry name" value="FN3_dom"/>
</dbReference>
<evidence type="ECO:0000256" key="26">
    <source>
        <dbReference type="PROSITE-ProRule" id="PRU10141"/>
    </source>
</evidence>
<dbReference type="PROSITE" id="PS00107">
    <property type="entry name" value="PROTEIN_KINASE_ATP"/>
    <property type="match status" value="1"/>
</dbReference>
<evidence type="ECO:0000256" key="18">
    <source>
        <dbReference type="ARBA" id="ARBA00023170"/>
    </source>
</evidence>
<dbReference type="FunFam" id="1.10.510.10:FF:000089">
    <property type="entry name" value="Tyrosine-protein kinase receptor TYRO3"/>
    <property type="match status" value="1"/>
</dbReference>
<dbReference type="CDD" id="cd20961">
    <property type="entry name" value="Ig1_Tyro3_like"/>
    <property type="match status" value="1"/>
</dbReference>
<dbReference type="CDD" id="cd05074">
    <property type="entry name" value="PTKc_Tyro3"/>
    <property type="match status" value="1"/>
</dbReference>
<feature type="region of interest" description="Disordered" evidence="27">
    <location>
        <begin position="803"/>
        <end position="867"/>
    </location>
</feature>
<keyword evidence="19" id="KW-0325">Glycoprotein</keyword>
<dbReference type="InterPro" id="IPR013098">
    <property type="entry name" value="Ig_I-set"/>
</dbReference>
<dbReference type="FunFam" id="2.60.40.10:FF:000296">
    <property type="entry name" value="Tyrosine-protein kinase receptor TYRO3"/>
    <property type="match status" value="1"/>
</dbReference>
<dbReference type="FunFam" id="2.60.40.10:FF:000484">
    <property type="entry name" value="Tyrosine-protein kinase receptor TYRO3"/>
    <property type="match status" value="1"/>
</dbReference>
<dbReference type="Proteomes" id="UP000011518">
    <property type="component" value="Unassembled WGS sequence"/>
</dbReference>
<feature type="compositionally biased region" description="Polar residues" evidence="27">
    <location>
        <begin position="855"/>
        <end position="864"/>
    </location>
</feature>
<evidence type="ECO:0000256" key="1">
    <source>
        <dbReference type="ARBA" id="ARBA00004251"/>
    </source>
</evidence>
<dbReference type="Pfam" id="PF07714">
    <property type="entry name" value="PK_Tyr_Ser-Thr"/>
    <property type="match status" value="1"/>
</dbReference>
<dbReference type="Pfam" id="PF07679">
    <property type="entry name" value="I-set"/>
    <property type="match status" value="1"/>
</dbReference>
<feature type="domain" description="Protein kinase" evidence="29">
    <location>
        <begin position="510"/>
        <end position="782"/>
    </location>
</feature>
<comment type="catalytic activity">
    <reaction evidence="22">
        <text>L-tyrosyl-[protein] + ATP = O-phospho-L-tyrosyl-[protein] + ADP + H(+)</text>
        <dbReference type="Rhea" id="RHEA:10596"/>
        <dbReference type="Rhea" id="RHEA-COMP:10136"/>
        <dbReference type="Rhea" id="RHEA-COMP:20101"/>
        <dbReference type="ChEBI" id="CHEBI:15378"/>
        <dbReference type="ChEBI" id="CHEBI:30616"/>
        <dbReference type="ChEBI" id="CHEBI:46858"/>
        <dbReference type="ChEBI" id="CHEBI:61978"/>
        <dbReference type="ChEBI" id="CHEBI:456216"/>
        <dbReference type="EC" id="2.7.10.1"/>
    </reaction>
</comment>
<evidence type="ECO:0000313" key="32">
    <source>
        <dbReference type="EMBL" id="ELW48135.1"/>
    </source>
</evidence>
<dbReference type="Gene3D" id="1.10.510.10">
    <property type="entry name" value="Transferase(Phosphotransferase) domain 1"/>
    <property type="match status" value="1"/>
</dbReference>
<evidence type="ECO:0000313" key="33">
    <source>
        <dbReference type="Proteomes" id="UP000011518"/>
    </source>
</evidence>
<dbReference type="InterPro" id="IPR050122">
    <property type="entry name" value="RTK"/>
</dbReference>
<dbReference type="InterPro" id="IPR008266">
    <property type="entry name" value="Tyr_kinase_AS"/>
</dbReference>
<dbReference type="SMART" id="SM00408">
    <property type="entry name" value="IGc2"/>
    <property type="match status" value="2"/>
</dbReference>
<dbReference type="GO" id="GO:0070527">
    <property type="term" value="P:platelet aggregation"/>
    <property type="evidence" value="ECO:0007669"/>
    <property type="project" value="TreeGrafter"/>
</dbReference>
<dbReference type="PROSITE" id="PS50835">
    <property type="entry name" value="IG_LIKE"/>
    <property type="match status" value="2"/>
</dbReference>
<evidence type="ECO:0000256" key="3">
    <source>
        <dbReference type="ARBA" id="ARBA00011902"/>
    </source>
</evidence>
<dbReference type="FunFam" id="2.60.40.10:FF:000605">
    <property type="entry name" value="Tyrosine-protein kinase receptor TYRO3"/>
    <property type="match status" value="1"/>
</dbReference>
<evidence type="ECO:0000256" key="21">
    <source>
        <dbReference type="ARBA" id="ARBA00039486"/>
    </source>
</evidence>
<keyword evidence="25" id="KW-0460">Magnesium</keyword>
<keyword evidence="13" id="KW-0130">Cell adhesion</keyword>
<feature type="binding site" evidence="25">
    <location>
        <position position="652"/>
    </location>
    <ligand>
        <name>Mg(2+)</name>
        <dbReference type="ChEBI" id="CHEBI:18420"/>
    </ligand>
</feature>
<evidence type="ECO:0000256" key="14">
    <source>
        <dbReference type="ARBA" id="ARBA00022989"/>
    </source>
</evidence>
<evidence type="ECO:0000256" key="16">
    <source>
        <dbReference type="ARBA" id="ARBA00023137"/>
    </source>
</evidence>
<dbReference type="PROSITE" id="PS00109">
    <property type="entry name" value="PROTEIN_KINASE_TYR"/>
    <property type="match status" value="1"/>
</dbReference>
<accession>L9JC22</accession>
<evidence type="ECO:0000256" key="13">
    <source>
        <dbReference type="ARBA" id="ARBA00022889"/>
    </source>
</evidence>
<dbReference type="eggNOG" id="ENOG502QRYR">
    <property type="taxonomic scope" value="Eukaryota"/>
</dbReference>
<dbReference type="GO" id="GO:0004714">
    <property type="term" value="F:transmembrane receptor protein tyrosine kinase activity"/>
    <property type="evidence" value="ECO:0007669"/>
    <property type="project" value="UniProtKB-EC"/>
</dbReference>
<dbReference type="InParanoid" id="L9JC22"/>
<dbReference type="SUPFAM" id="SSF49265">
    <property type="entry name" value="Fibronectin type III"/>
    <property type="match status" value="1"/>
</dbReference>
<dbReference type="PANTHER" id="PTHR24416">
    <property type="entry name" value="TYROSINE-PROTEIN KINASE RECEPTOR"/>
    <property type="match status" value="1"/>
</dbReference>
<gene>
    <name evidence="32" type="ORF">TREES_T100000985</name>
</gene>
<dbReference type="Gene3D" id="2.60.40.10">
    <property type="entry name" value="Immunoglobulins"/>
    <property type="match status" value="4"/>
</dbReference>
<proteinExistence type="inferred from homology"/>
<keyword evidence="12 24" id="KW-0067">ATP-binding</keyword>
<dbReference type="GO" id="GO:0043235">
    <property type="term" value="C:receptor complex"/>
    <property type="evidence" value="ECO:0007669"/>
    <property type="project" value="TreeGrafter"/>
</dbReference>
<keyword evidence="18 32" id="KW-0675">Receptor</keyword>
<dbReference type="GO" id="GO:0005886">
    <property type="term" value="C:plasma membrane"/>
    <property type="evidence" value="ECO:0007669"/>
    <property type="project" value="UniProtKB-SubCell"/>
</dbReference>
<dbReference type="SMART" id="SM00409">
    <property type="entry name" value="IG"/>
    <property type="match status" value="2"/>
</dbReference>
<dbReference type="CDD" id="cd00063">
    <property type="entry name" value="FN3"/>
    <property type="match status" value="1"/>
</dbReference>
<keyword evidence="25" id="KW-0479">Metal-binding</keyword>
<dbReference type="PROSITE" id="PS50853">
    <property type="entry name" value="FN3"/>
    <property type="match status" value="1"/>
</dbReference>
<feature type="binding site" evidence="26">
    <location>
        <position position="542"/>
    </location>
    <ligand>
        <name>ATP</name>
        <dbReference type="ChEBI" id="CHEBI:30616"/>
    </ligand>
</feature>
<keyword evidence="9" id="KW-0677">Repeat</keyword>
<keyword evidence="14 28" id="KW-1133">Transmembrane helix</keyword>
<dbReference type="SMART" id="SM00060">
    <property type="entry name" value="FN3"/>
    <property type="match status" value="2"/>
</dbReference>
<feature type="domain" description="Ig-like" evidence="30">
    <location>
        <begin position="1"/>
        <end position="83"/>
    </location>
</feature>
<evidence type="ECO:0000256" key="8">
    <source>
        <dbReference type="ARBA" id="ARBA00022729"/>
    </source>
</evidence>
<evidence type="ECO:0000259" key="29">
    <source>
        <dbReference type="PROSITE" id="PS50011"/>
    </source>
</evidence>
<evidence type="ECO:0000256" key="25">
    <source>
        <dbReference type="PIRSR" id="PIRSR000615-3"/>
    </source>
</evidence>
<reference evidence="33" key="2">
    <citation type="journal article" date="2013" name="Nat. Commun.">
        <title>Genome of the Chinese tree shrew.</title>
        <authorList>
            <person name="Fan Y."/>
            <person name="Huang Z.Y."/>
            <person name="Cao C.C."/>
            <person name="Chen C.S."/>
            <person name="Chen Y.X."/>
            <person name="Fan D.D."/>
            <person name="He J."/>
            <person name="Hou H.L."/>
            <person name="Hu L."/>
            <person name="Hu X.T."/>
            <person name="Jiang X.T."/>
            <person name="Lai R."/>
            <person name="Lang Y.S."/>
            <person name="Liang B."/>
            <person name="Liao S.G."/>
            <person name="Mu D."/>
            <person name="Ma Y.Y."/>
            <person name="Niu Y.Y."/>
            <person name="Sun X.Q."/>
            <person name="Xia J.Q."/>
            <person name="Xiao J."/>
            <person name="Xiong Z.Q."/>
            <person name="Xu L."/>
            <person name="Yang L."/>
            <person name="Zhang Y."/>
            <person name="Zhao W."/>
            <person name="Zhao X.D."/>
            <person name="Zheng Y.T."/>
            <person name="Zhou J.M."/>
            <person name="Zhu Y.B."/>
            <person name="Zhang G.J."/>
            <person name="Wang J."/>
            <person name="Yao Y.G."/>
        </authorList>
    </citation>
    <scope>NUCLEOTIDE SEQUENCE [LARGE SCALE GENOMIC DNA]</scope>
</reference>
<dbReference type="InterPro" id="IPR036116">
    <property type="entry name" value="FN3_sf"/>
</dbReference>
<evidence type="ECO:0000256" key="9">
    <source>
        <dbReference type="ARBA" id="ARBA00022737"/>
    </source>
</evidence>
<dbReference type="InterPro" id="IPR036179">
    <property type="entry name" value="Ig-like_dom_sf"/>
</dbReference>
<evidence type="ECO:0000256" key="24">
    <source>
        <dbReference type="PIRSR" id="PIRSR000615-2"/>
    </source>
</evidence>
<evidence type="ECO:0000256" key="22">
    <source>
        <dbReference type="ARBA" id="ARBA00051243"/>
    </source>
</evidence>
<evidence type="ECO:0000256" key="17">
    <source>
        <dbReference type="ARBA" id="ARBA00023157"/>
    </source>
</evidence>
<dbReference type="Pfam" id="PF13927">
    <property type="entry name" value="Ig_3"/>
    <property type="match status" value="1"/>
</dbReference>
<dbReference type="PANTHER" id="PTHR24416:SF279">
    <property type="entry name" value="TYROSINE-PROTEIN KINASE RECEPTOR TYRO3"/>
    <property type="match status" value="1"/>
</dbReference>
<dbReference type="GO" id="GO:0005524">
    <property type="term" value="F:ATP binding"/>
    <property type="evidence" value="ECO:0007669"/>
    <property type="project" value="UniProtKB-UniRule"/>
</dbReference>
<keyword evidence="20" id="KW-0393">Immunoglobulin domain</keyword>
<keyword evidence="5" id="KW-0597">Phosphoprotein</keyword>
<dbReference type="InterPro" id="IPR003598">
    <property type="entry name" value="Ig_sub2"/>
</dbReference>
<evidence type="ECO:0000256" key="7">
    <source>
        <dbReference type="ARBA" id="ARBA00022692"/>
    </source>
</evidence>
<keyword evidence="15 28" id="KW-0472">Membrane</keyword>
<dbReference type="InterPro" id="IPR003599">
    <property type="entry name" value="Ig_sub"/>
</dbReference>
<keyword evidence="11 32" id="KW-0418">Kinase</keyword>
<feature type="domain" description="Fibronectin type-III" evidence="31">
    <location>
        <begin position="182"/>
        <end position="275"/>
    </location>
</feature>
<keyword evidence="16" id="KW-0829">Tyrosine-protein kinase</keyword>
<keyword evidence="17" id="KW-1015">Disulfide bond</keyword>
<dbReference type="InterPro" id="IPR007110">
    <property type="entry name" value="Ig-like_dom"/>
</dbReference>
<dbReference type="Pfam" id="PF00041">
    <property type="entry name" value="fn3"/>
    <property type="match status" value="1"/>
</dbReference>
<evidence type="ECO:0000256" key="6">
    <source>
        <dbReference type="ARBA" id="ARBA00022679"/>
    </source>
</evidence>
<dbReference type="SMART" id="SM00219">
    <property type="entry name" value="TyrKc"/>
    <property type="match status" value="1"/>
</dbReference>
<comment type="subcellular location">
    <subcellularLocation>
        <location evidence="1">Cell membrane</location>
        <topology evidence="1">Single-pass type I membrane protein</topology>
    </subcellularLocation>
</comment>
<keyword evidence="4" id="KW-1003">Cell membrane</keyword>
<dbReference type="EC" id="2.7.10.1" evidence="3"/>
<dbReference type="PIRSF" id="PIRSF000615">
    <property type="entry name" value="TyrPK_CSF1-R"/>
    <property type="match status" value="1"/>
</dbReference>
<evidence type="ECO:0000256" key="15">
    <source>
        <dbReference type="ARBA" id="ARBA00023136"/>
    </source>
</evidence>
<evidence type="ECO:0000256" key="4">
    <source>
        <dbReference type="ARBA" id="ARBA00022475"/>
    </source>
</evidence>
<dbReference type="CDD" id="cd05749">
    <property type="entry name" value="IgI_2_Axl_Tyro3_like"/>
    <property type="match status" value="1"/>
</dbReference>
<keyword evidence="8" id="KW-0732">Signal</keyword>
<dbReference type="GO" id="GO:0007169">
    <property type="term" value="P:cell surface receptor protein tyrosine kinase signaling pathway"/>
    <property type="evidence" value="ECO:0007669"/>
    <property type="project" value="TreeGrafter"/>
</dbReference>
<name>L9JC22_TUPCH</name>
<dbReference type="GO" id="GO:0006909">
    <property type="term" value="P:phagocytosis"/>
    <property type="evidence" value="ECO:0007669"/>
    <property type="project" value="TreeGrafter"/>
</dbReference>
<feature type="binding site" evidence="24">
    <location>
        <position position="651"/>
    </location>
    <ligand>
        <name>ATP</name>
        <dbReference type="ChEBI" id="CHEBI:30616"/>
    </ligand>
</feature>
<dbReference type="STRING" id="246437.L9JC22"/>
<feature type="transmembrane region" description="Helical" evidence="28">
    <location>
        <begin position="421"/>
        <end position="443"/>
    </location>
</feature>
<evidence type="ECO:0000256" key="5">
    <source>
        <dbReference type="ARBA" id="ARBA00022553"/>
    </source>
</evidence>
<dbReference type="FunCoup" id="L9JC22">
    <property type="interactions" value="282"/>
</dbReference>
<evidence type="ECO:0000256" key="20">
    <source>
        <dbReference type="ARBA" id="ARBA00023319"/>
    </source>
</evidence>
<dbReference type="EMBL" id="KB321070">
    <property type="protein sequence ID" value="ELW48135.1"/>
    <property type="molecule type" value="Genomic_DNA"/>
</dbReference>
<dbReference type="Gene3D" id="3.30.200.20">
    <property type="entry name" value="Phosphorylase Kinase, domain 1"/>
    <property type="match status" value="1"/>
</dbReference>
<feature type="binding site" evidence="25">
    <location>
        <position position="665"/>
    </location>
    <ligand>
        <name>Mg(2+)</name>
        <dbReference type="ChEBI" id="CHEBI:18420"/>
    </ligand>
</feature>